<proteinExistence type="predicted"/>
<sequence length="215" mass="24439">MLLKSRLFTTLLLVLVFTVLQCALAVSNLKDTSVEPKFEDLQRAGFVSGLYEHTFAPKSKITVARGTHLIVKGLNLNIDRIQFIKEPKASDYFDNVPNNAWYAPSLIIAYHNGIVLKRDLEPDTPMTREQFAQNLHEAMQSVGINFKHKTPPMIKDKADFSESTRNAVQDLVKFNIIMLEDGNYRPKAVIIHFEAADMLNRAIQFIQKHSTILII</sequence>
<evidence type="ECO:0000313" key="2">
    <source>
        <dbReference type="EMBL" id="NEW05323.1"/>
    </source>
</evidence>
<name>A0A6G3ZSY9_9BACL</name>
<dbReference type="AlphaFoldDB" id="A0A6G3ZSY9"/>
<organism evidence="2">
    <name type="scientific">Paenibacillus sp. SYP-B3998</name>
    <dbReference type="NCBI Taxonomy" id="2678564"/>
    <lineage>
        <taxon>Bacteria</taxon>
        <taxon>Bacillati</taxon>
        <taxon>Bacillota</taxon>
        <taxon>Bacilli</taxon>
        <taxon>Bacillales</taxon>
        <taxon>Paenibacillaceae</taxon>
        <taxon>Paenibacillus</taxon>
    </lineage>
</organism>
<reference evidence="2" key="1">
    <citation type="submission" date="2020-02" db="EMBL/GenBank/DDBJ databases">
        <authorList>
            <person name="Shen X.-R."/>
            <person name="Zhang Y.-X."/>
        </authorList>
    </citation>
    <scope>NUCLEOTIDE SEQUENCE</scope>
    <source>
        <strain evidence="2">SYP-B3998</strain>
    </source>
</reference>
<accession>A0A6G3ZSY9</accession>
<dbReference type="PROSITE" id="PS51272">
    <property type="entry name" value="SLH"/>
    <property type="match status" value="1"/>
</dbReference>
<comment type="caution">
    <text evidence="2">The sequence shown here is derived from an EMBL/GenBank/DDBJ whole genome shotgun (WGS) entry which is preliminary data.</text>
</comment>
<protein>
    <recommendedName>
        <fullName evidence="1">SLH domain-containing protein</fullName>
    </recommendedName>
</protein>
<dbReference type="InterPro" id="IPR001119">
    <property type="entry name" value="SLH_dom"/>
</dbReference>
<gene>
    <name evidence="2" type="ORF">GK047_04720</name>
</gene>
<dbReference type="Pfam" id="PF00395">
    <property type="entry name" value="SLH"/>
    <property type="match status" value="1"/>
</dbReference>
<feature type="domain" description="SLH" evidence="1">
    <location>
        <begin position="89"/>
        <end position="149"/>
    </location>
</feature>
<evidence type="ECO:0000259" key="1">
    <source>
        <dbReference type="PROSITE" id="PS51272"/>
    </source>
</evidence>
<dbReference type="RefSeq" id="WP_163941879.1">
    <property type="nucleotide sequence ID" value="NZ_JAAIKC010000001.1"/>
</dbReference>
<dbReference type="EMBL" id="JAAIKC010000001">
    <property type="protein sequence ID" value="NEW05323.1"/>
    <property type="molecule type" value="Genomic_DNA"/>
</dbReference>